<dbReference type="AlphaFoldDB" id="A0A4C1YXR2"/>
<protein>
    <submittedName>
        <fullName evidence="2">Uncharacterized protein</fullName>
    </submittedName>
</protein>
<keyword evidence="3" id="KW-1185">Reference proteome</keyword>
<name>A0A4C1YXR2_EUMVA</name>
<accession>A0A4C1YXR2</accession>
<gene>
    <name evidence="2" type="ORF">EVAR_64266_1</name>
</gene>
<evidence type="ECO:0000313" key="2">
    <source>
        <dbReference type="EMBL" id="GBP79594.1"/>
    </source>
</evidence>
<proteinExistence type="predicted"/>
<feature type="region of interest" description="Disordered" evidence="1">
    <location>
        <begin position="71"/>
        <end position="101"/>
    </location>
</feature>
<reference evidence="2 3" key="1">
    <citation type="journal article" date="2019" name="Commun. Biol.">
        <title>The bagworm genome reveals a unique fibroin gene that provides high tensile strength.</title>
        <authorList>
            <person name="Kono N."/>
            <person name="Nakamura H."/>
            <person name="Ohtoshi R."/>
            <person name="Tomita M."/>
            <person name="Numata K."/>
            <person name="Arakawa K."/>
        </authorList>
    </citation>
    <scope>NUCLEOTIDE SEQUENCE [LARGE SCALE GENOMIC DNA]</scope>
</reference>
<evidence type="ECO:0000313" key="3">
    <source>
        <dbReference type="Proteomes" id="UP000299102"/>
    </source>
</evidence>
<organism evidence="2 3">
    <name type="scientific">Eumeta variegata</name>
    <name type="common">Bagworm moth</name>
    <name type="synonym">Eumeta japonica</name>
    <dbReference type="NCBI Taxonomy" id="151549"/>
    <lineage>
        <taxon>Eukaryota</taxon>
        <taxon>Metazoa</taxon>
        <taxon>Ecdysozoa</taxon>
        <taxon>Arthropoda</taxon>
        <taxon>Hexapoda</taxon>
        <taxon>Insecta</taxon>
        <taxon>Pterygota</taxon>
        <taxon>Neoptera</taxon>
        <taxon>Endopterygota</taxon>
        <taxon>Lepidoptera</taxon>
        <taxon>Glossata</taxon>
        <taxon>Ditrysia</taxon>
        <taxon>Tineoidea</taxon>
        <taxon>Psychidae</taxon>
        <taxon>Oiketicinae</taxon>
        <taxon>Eumeta</taxon>
    </lineage>
</organism>
<dbReference type="Proteomes" id="UP000299102">
    <property type="component" value="Unassembled WGS sequence"/>
</dbReference>
<dbReference type="EMBL" id="BGZK01001420">
    <property type="protein sequence ID" value="GBP79594.1"/>
    <property type="molecule type" value="Genomic_DNA"/>
</dbReference>
<feature type="compositionally biased region" description="Basic residues" evidence="1">
    <location>
        <begin position="90"/>
        <end position="101"/>
    </location>
</feature>
<comment type="caution">
    <text evidence="2">The sequence shown here is derived from an EMBL/GenBank/DDBJ whole genome shotgun (WGS) entry which is preliminary data.</text>
</comment>
<sequence>MLGTANESVCDYKREYRQSRTKSRSSHRLKRGGLCRLISEAGYRNVPVSFINASDFRPTKILFIQRVISSRQAPAARPPPPARADDRSTKPKRPKTTKARHTQIRPFHILPWLHAADVSARRAMTPLFLFDSNFQFQREAVKGFVM</sequence>
<evidence type="ECO:0000256" key="1">
    <source>
        <dbReference type="SAM" id="MobiDB-lite"/>
    </source>
</evidence>